<dbReference type="PROSITE" id="PS50943">
    <property type="entry name" value="HTH_CROC1"/>
    <property type="match status" value="1"/>
</dbReference>
<dbReference type="SUPFAM" id="SSF47413">
    <property type="entry name" value="lambda repressor-like DNA-binding domains"/>
    <property type="match status" value="1"/>
</dbReference>
<dbReference type="SMART" id="SM00530">
    <property type="entry name" value="HTH_XRE"/>
    <property type="match status" value="1"/>
</dbReference>
<protein>
    <recommendedName>
        <fullName evidence="1">HTH cro/C1-type domain-containing protein</fullName>
    </recommendedName>
</protein>
<dbReference type="SUPFAM" id="SSF53850">
    <property type="entry name" value="Periplasmic binding protein-like II"/>
    <property type="match status" value="1"/>
</dbReference>
<dbReference type="PANTHER" id="PTHR38431:SF1">
    <property type="entry name" value="BLL2305 PROTEIN"/>
    <property type="match status" value="1"/>
</dbReference>
<dbReference type="InterPro" id="IPR024370">
    <property type="entry name" value="PBP_domain"/>
</dbReference>
<dbReference type="InterPro" id="IPR010982">
    <property type="entry name" value="Lambda_DNA-bd_dom_sf"/>
</dbReference>
<dbReference type="EMBL" id="FR695868">
    <property type="protein sequence ID" value="CBX28307.1"/>
    <property type="molecule type" value="Genomic_DNA"/>
</dbReference>
<dbReference type="CDD" id="cd00093">
    <property type="entry name" value="HTH_XRE"/>
    <property type="match status" value="1"/>
</dbReference>
<proteinExistence type="predicted"/>
<dbReference type="Pfam" id="PF12727">
    <property type="entry name" value="PBP_like"/>
    <property type="match status" value="1"/>
</dbReference>
<accession>E1YCL3</accession>
<dbReference type="Pfam" id="PF01381">
    <property type="entry name" value="HTH_3"/>
    <property type="match status" value="1"/>
</dbReference>
<dbReference type="PANTHER" id="PTHR38431">
    <property type="entry name" value="BLL2305 PROTEIN"/>
    <property type="match status" value="1"/>
</dbReference>
<dbReference type="InterPro" id="IPR001387">
    <property type="entry name" value="Cro/C1-type_HTH"/>
</dbReference>
<name>E1YCL3_9BACT</name>
<gene>
    <name evidence="2" type="ORF">N47_G36310</name>
</gene>
<organism evidence="2">
    <name type="scientific">uncultured Desulfobacterium sp</name>
    <dbReference type="NCBI Taxonomy" id="201089"/>
    <lineage>
        <taxon>Bacteria</taxon>
        <taxon>Pseudomonadati</taxon>
        <taxon>Thermodesulfobacteriota</taxon>
        <taxon>Desulfobacteria</taxon>
        <taxon>Desulfobacterales</taxon>
        <taxon>Desulfobacteriaceae</taxon>
        <taxon>Desulfobacterium</taxon>
        <taxon>environmental samples</taxon>
    </lineage>
</organism>
<sequence>MSGSDKQAITCRLKVIRQSAGISQIQLASLVGIKRQAVYDIECGKYVPNTSVALQMAKILGCKVEDLFYHNLPERTDNISLADKSISPNNRISVVKIRDRLVAYSLEGRNSSGHSFQAADAILEADGKTVKFFKDFNTIEKTALLLGCDPALGILACHVARQCFDVSLKCRFASSGQSLKHLAAGQTHMAATHMHDSGKEQSNITYAKKILGGTPANVIAFANFEEGLMISKGNPHKINRISDLVKGSVRFVNREPGAALRTLLDDRLESLDIPSDKIAGYNNIVFSHEEGAQMLAYGLADAALGLRAVASAWGLDFITIETVRCDIIIPTDLMDHHAIRTMLDILQTRAFRDELAQLPGYENKETGKMITAI</sequence>
<evidence type="ECO:0000313" key="2">
    <source>
        <dbReference type="EMBL" id="CBX28307.1"/>
    </source>
</evidence>
<evidence type="ECO:0000259" key="1">
    <source>
        <dbReference type="PROSITE" id="PS50943"/>
    </source>
</evidence>
<dbReference type="GO" id="GO:0003677">
    <property type="term" value="F:DNA binding"/>
    <property type="evidence" value="ECO:0007669"/>
    <property type="project" value="InterPro"/>
</dbReference>
<dbReference type="AlphaFoldDB" id="E1YCL3"/>
<feature type="domain" description="HTH cro/C1-type" evidence="1">
    <location>
        <begin position="13"/>
        <end position="67"/>
    </location>
</feature>
<dbReference type="Gene3D" id="1.10.260.40">
    <property type="entry name" value="lambda repressor-like DNA-binding domains"/>
    <property type="match status" value="1"/>
</dbReference>
<reference evidence="2" key="1">
    <citation type="journal article" date="2011" name="Environ. Microbiol.">
        <title>Genomic insights into the metabolic potential of the polycyclic aromatic hydrocarbon degrading sulfate-reducing Deltaproteobacterium N47.</title>
        <authorList>
            <person name="Bergmann F."/>
            <person name="Selesi D."/>
            <person name="Weinmaier T."/>
            <person name="Tischler P."/>
            <person name="Rattei T."/>
            <person name="Meckenstock R.U."/>
        </authorList>
    </citation>
    <scope>NUCLEOTIDE SEQUENCE</scope>
</reference>